<reference evidence="2" key="1">
    <citation type="submission" date="2023-02" db="EMBL/GenBank/DDBJ databases">
        <title>A novel hydrolase synthesized by Rhodococcus erythropolis HQ is responsible for the detoxification of Zearalenone.</title>
        <authorList>
            <person name="Hu J."/>
            <person name="Xu J."/>
        </authorList>
    </citation>
    <scope>NUCLEOTIDE SEQUENCE</scope>
    <source>
        <strain evidence="2">HQ</strain>
    </source>
</reference>
<accession>A0AAW6LII2</accession>
<evidence type="ECO:0000313" key="2">
    <source>
        <dbReference type="EMBL" id="MDE8647477.1"/>
    </source>
</evidence>
<protein>
    <recommendedName>
        <fullName evidence="4">Helix-turn-helix transcriptional regulator</fullName>
    </recommendedName>
</protein>
<gene>
    <name evidence="2" type="ORF">PXH69_21120</name>
</gene>
<feature type="compositionally biased region" description="Basic and acidic residues" evidence="1">
    <location>
        <begin position="41"/>
        <end position="52"/>
    </location>
</feature>
<evidence type="ECO:0008006" key="4">
    <source>
        <dbReference type="Google" id="ProtNLM"/>
    </source>
</evidence>
<dbReference type="Proteomes" id="UP001217325">
    <property type="component" value="Unassembled WGS sequence"/>
</dbReference>
<dbReference type="RefSeq" id="WP_275232063.1">
    <property type="nucleotide sequence ID" value="NZ_JARDXE010000014.1"/>
</dbReference>
<evidence type="ECO:0000313" key="3">
    <source>
        <dbReference type="Proteomes" id="UP001217325"/>
    </source>
</evidence>
<dbReference type="EMBL" id="JARDXE010000014">
    <property type="protein sequence ID" value="MDE8647477.1"/>
    <property type="molecule type" value="Genomic_DNA"/>
</dbReference>
<sequence length="176" mass="19933">MSAPGSAGSETGARQQFWGRAGHRLTENEQRRRRQARAYRRRQEQKSREKATEVARRGWELGLVAPWRITAALDSGRHEGPDVDIACGAEEPAVDEWEAGTRYPTFEQLTLLAELTGYGISWFVETDEPIDIRSTTMWGHMNKRAREQWKDPILVCSDDAIGACPGTADYLETHLF</sequence>
<name>A0AAW6LII2_RHOSG</name>
<feature type="compositionally biased region" description="Basic residues" evidence="1">
    <location>
        <begin position="31"/>
        <end position="40"/>
    </location>
</feature>
<dbReference type="AlphaFoldDB" id="A0AAW6LII2"/>
<organism evidence="2 3">
    <name type="scientific">Rhodococcus qingshengii</name>
    <dbReference type="NCBI Taxonomy" id="334542"/>
    <lineage>
        <taxon>Bacteria</taxon>
        <taxon>Bacillati</taxon>
        <taxon>Actinomycetota</taxon>
        <taxon>Actinomycetes</taxon>
        <taxon>Mycobacteriales</taxon>
        <taxon>Nocardiaceae</taxon>
        <taxon>Rhodococcus</taxon>
        <taxon>Rhodococcus erythropolis group</taxon>
    </lineage>
</organism>
<evidence type="ECO:0000256" key="1">
    <source>
        <dbReference type="SAM" id="MobiDB-lite"/>
    </source>
</evidence>
<proteinExistence type="predicted"/>
<comment type="caution">
    <text evidence="2">The sequence shown here is derived from an EMBL/GenBank/DDBJ whole genome shotgun (WGS) entry which is preliminary data.</text>
</comment>
<feature type="region of interest" description="Disordered" evidence="1">
    <location>
        <begin position="1"/>
        <end position="52"/>
    </location>
</feature>